<evidence type="ECO:0000313" key="2">
    <source>
        <dbReference type="Proteomes" id="UP000239485"/>
    </source>
</evidence>
<proteinExistence type="predicted"/>
<keyword evidence="2" id="KW-1185">Reference proteome</keyword>
<dbReference type="SUPFAM" id="SSF110849">
    <property type="entry name" value="ParB/Sulfiredoxin"/>
    <property type="match status" value="1"/>
</dbReference>
<gene>
    <name evidence="1" type="ORF">CLV92_12418</name>
</gene>
<evidence type="ECO:0008006" key="3">
    <source>
        <dbReference type="Google" id="ProtNLM"/>
    </source>
</evidence>
<comment type="caution">
    <text evidence="1">The sequence shown here is derived from an EMBL/GenBank/DDBJ whole genome shotgun (WGS) entry which is preliminary data.</text>
</comment>
<dbReference type="OrthoDB" id="3176965at2"/>
<accession>A0A2S6IC19</accession>
<dbReference type="InterPro" id="IPR036086">
    <property type="entry name" value="ParB/Sulfiredoxin_sf"/>
</dbReference>
<dbReference type="Proteomes" id="UP000239485">
    <property type="component" value="Unassembled WGS sequence"/>
</dbReference>
<reference evidence="1 2" key="1">
    <citation type="submission" date="2018-02" db="EMBL/GenBank/DDBJ databases">
        <title>Genomic Encyclopedia of Archaeal and Bacterial Type Strains, Phase II (KMG-II): from individual species to whole genera.</title>
        <authorList>
            <person name="Goeker M."/>
        </authorList>
    </citation>
    <scope>NUCLEOTIDE SEQUENCE [LARGE SCALE GENOMIC DNA]</scope>
    <source>
        <strain evidence="1 2">DSM 22857</strain>
    </source>
</reference>
<dbReference type="EMBL" id="PTJD01000024">
    <property type="protein sequence ID" value="PPK90792.1"/>
    <property type="molecule type" value="Genomic_DNA"/>
</dbReference>
<dbReference type="RefSeq" id="WP_104435855.1">
    <property type="nucleotide sequence ID" value="NZ_PTJD01000024.1"/>
</dbReference>
<protein>
    <recommendedName>
        <fullName evidence="3">ParB/Sulfiredoxin domain-containing protein</fullName>
    </recommendedName>
</protein>
<sequence>MPTKFGVPPQGAAIRSMVEERLQQARVDQGAKVTVDWRGQQKHLDVIAMPVDILYFNPETHRIRAQRTVDPEKNRVLEESPWGTEAQAYLQQLLQCKPSDPTQTDPDFTILKDELDEFGQKDPGIITPDGILVDGNTRCAALRELGEKHIRVAVLPGDTGYEDIAAVEIALQLRRDKRRDYSYINRLIAIEEQLAAGRKEEDIARVFNTKVATLRKDRWVYSLILDAISRSETTGGAALRLIDFEGQQEKLREIYRDYDPLRKTDPEAAERLKEARLAMVILNYAKTTMRYAGPDFHKDFLEARLPQELRPAGDAPAGISIPGLGPDVVVPGPSARVSQARALTDALLRAKAAAQAPEKLKPADVAAADSALKAAKETFDRASQLAGKDAQLRQRQVAVPERLTDAADFVNQCSAEFAEARSKRILDEDTFDDALLTLRESLVQLARQAGRAFETPGDGVAWLLAATRDPA</sequence>
<evidence type="ECO:0000313" key="1">
    <source>
        <dbReference type="EMBL" id="PPK90792.1"/>
    </source>
</evidence>
<dbReference type="AlphaFoldDB" id="A0A2S6IC19"/>
<name>A0A2S6IC19_9ACTN</name>
<organism evidence="1 2">
    <name type="scientific">Kineococcus xinjiangensis</name>
    <dbReference type="NCBI Taxonomy" id="512762"/>
    <lineage>
        <taxon>Bacteria</taxon>
        <taxon>Bacillati</taxon>
        <taxon>Actinomycetota</taxon>
        <taxon>Actinomycetes</taxon>
        <taxon>Kineosporiales</taxon>
        <taxon>Kineosporiaceae</taxon>
        <taxon>Kineococcus</taxon>
    </lineage>
</organism>